<evidence type="ECO:0000256" key="3">
    <source>
        <dbReference type="RuleBase" id="RU004019"/>
    </source>
</evidence>
<dbReference type="InterPro" id="IPR036390">
    <property type="entry name" value="WH_DNA-bd_sf"/>
</dbReference>
<comment type="similarity">
    <text evidence="1 3">Belongs to the ETS family.</text>
</comment>
<dbReference type="SUPFAM" id="SSF46785">
    <property type="entry name" value="Winged helix' DNA-binding domain"/>
    <property type="match status" value="1"/>
</dbReference>
<dbReference type="PROSITE" id="PS50061">
    <property type="entry name" value="ETS_DOMAIN_3"/>
    <property type="match status" value="1"/>
</dbReference>
<feature type="compositionally biased region" description="Basic residues" evidence="4">
    <location>
        <begin position="412"/>
        <end position="422"/>
    </location>
</feature>
<dbReference type="AlphaFoldDB" id="Q4SQX6"/>
<feature type="compositionally biased region" description="Basic and acidic residues" evidence="4">
    <location>
        <begin position="319"/>
        <end position="328"/>
    </location>
</feature>
<evidence type="ECO:0000313" key="7">
    <source>
        <dbReference type="EMBL" id="CAF96956.1"/>
    </source>
</evidence>
<evidence type="ECO:0000256" key="1">
    <source>
        <dbReference type="ARBA" id="ARBA00005562"/>
    </source>
</evidence>
<dbReference type="InterPro" id="IPR000418">
    <property type="entry name" value="Ets_dom"/>
</dbReference>
<keyword evidence="3" id="KW-0539">Nucleus</keyword>
<dbReference type="InterPro" id="IPR036388">
    <property type="entry name" value="WH-like_DNA-bd_sf"/>
</dbReference>
<evidence type="ECO:0000256" key="2">
    <source>
        <dbReference type="ARBA" id="ARBA00023125"/>
    </source>
</evidence>
<comment type="subcellular location">
    <subcellularLocation>
        <location evidence="3">Nucleus</location>
    </subcellularLocation>
</comment>
<dbReference type="PANTHER" id="PTHR11849:SF21">
    <property type="entry name" value="ETS DOMAIN-CONTAINING PROTEIN ELK-4"/>
    <property type="match status" value="1"/>
</dbReference>
<feature type="region of interest" description="Disordered" evidence="4">
    <location>
        <begin position="356"/>
        <end position="428"/>
    </location>
</feature>
<protein>
    <submittedName>
        <fullName evidence="7">(spotted green pufferfish) hypothetical protein</fullName>
    </submittedName>
</protein>
<name>Q4SQX6_TETNG</name>
<dbReference type="PRINTS" id="PR00454">
    <property type="entry name" value="ETSDOMAIN"/>
</dbReference>
<dbReference type="OrthoDB" id="10067219at2759"/>
<dbReference type="Gene3D" id="1.10.10.10">
    <property type="entry name" value="Winged helix-like DNA-binding domain superfamily/Winged helix DNA-binding domain"/>
    <property type="match status" value="1"/>
</dbReference>
<feature type="region of interest" description="Disordered" evidence="4">
    <location>
        <begin position="100"/>
        <end position="136"/>
    </location>
</feature>
<sequence>MDNSVTLWQFLLQLLLDSSNEQLICWTNDEGEFKLLQAEEVARLWGARKNKPNMNYDKLSRALRYYYDKNIIKKVNGQKFVYRFVSYPDILKGDVASRAEGDVPPQAKRGESALLEGESADHSKVGGGASSKQSSRNDYIHSGLYTSFTLNSLQNGRQLFKSIKIENPAEKMADRRNAGAPAQSHLSQEQLSHAQPPTLSSVIKFVNTPPKPAAAPTPAPPPQVEAEPPLMPNPLDPLPGAAQRPEGLAGPSQPVYSFEQAQQSDPAFSLQDLTSTNPSPNLVLYSSQDLVIDSDMESQPVHPQAPEKFVLGGQQHHSQHSELRKNTEATESPADQPADPAGHRLGLLAHEPLQPLITHPFPDASNDTDSHPAVDPQPFAVQHPLLEHAEPSSSSQPGHTAPGSSPVPGKCARAHTHTHTHTHTLNTCRPLFKPRTPVLFQFPSVLTPQFQIPVHSMDGTNTPGPISPDLQKT</sequence>
<feature type="domain" description="ETS" evidence="6">
    <location>
        <begin position="5"/>
        <end position="85"/>
    </location>
</feature>
<dbReference type="PANTHER" id="PTHR11849">
    <property type="entry name" value="ETS"/>
    <property type="match status" value="1"/>
</dbReference>
<proteinExistence type="inferred from homology"/>
<gene>
    <name evidence="7" type="ORF">GSTENG00014173001</name>
</gene>
<dbReference type="EMBL" id="CAAE01014528">
    <property type="protein sequence ID" value="CAF96956.1"/>
    <property type="molecule type" value="Genomic_DNA"/>
</dbReference>
<feature type="region of interest" description="Disordered" evidence="4">
    <location>
        <begin position="312"/>
        <end position="343"/>
    </location>
</feature>
<dbReference type="GO" id="GO:0043565">
    <property type="term" value="F:sequence-specific DNA binding"/>
    <property type="evidence" value="ECO:0007669"/>
    <property type="project" value="InterPro"/>
</dbReference>
<organism evidence="7">
    <name type="scientific">Tetraodon nigroviridis</name>
    <name type="common">Spotted green pufferfish</name>
    <name type="synonym">Chelonodon nigroviridis</name>
    <dbReference type="NCBI Taxonomy" id="99883"/>
    <lineage>
        <taxon>Eukaryota</taxon>
        <taxon>Metazoa</taxon>
        <taxon>Chordata</taxon>
        <taxon>Craniata</taxon>
        <taxon>Vertebrata</taxon>
        <taxon>Euteleostomi</taxon>
        <taxon>Actinopterygii</taxon>
        <taxon>Neopterygii</taxon>
        <taxon>Teleostei</taxon>
        <taxon>Neoteleostei</taxon>
        <taxon>Acanthomorphata</taxon>
        <taxon>Eupercaria</taxon>
        <taxon>Tetraodontiformes</taxon>
        <taxon>Tetradontoidea</taxon>
        <taxon>Tetraodontidae</taxon>
        <taxon>Tetraodon</taxon>
    </lineage>
</organism>
<dbReference type="PROSITE" id="PS00345">
    <property type="entry name" value="ETS_DOMAIN_1"/>
    <property type="match status" value="1"/>
</dbReference>
<evidence type="ECO:0000256" key="5">
    <source>
        <dbReference type="SAM" id="SignalP"/>
    </source>
</evidence>
<keyword evidence="2 3" id="KW-0238">DNA-binding</keyword>
<reference evidence="7" key="2">
    <citation type="submission" date="2004-02" db="EMBL/GenBank/DDBJ databases">
        <authorList>
            <consortium name="Genoscope"/>
            <consortium name="Whitehead Institute Centre for Genome Research"/>
        </authorList>
    </citation>
    <scope>NUCLEOTIDE SEQUENCE</scope>
</reference>
<accession>Q4SQX6</accession>
<feature type="compositionally biased region" description="Polar residues" evidence="4">
    <location>
        <begin position="259"/>
        <end position="281"/>
    </location>
</feature>
<feature type="compositionally biased region" description="Pro residues" evidence="4">
    <location>
        <begin position="209"/>
        <end position="237"/>
    </location>
</feature>
<comment type="caution">
    <text evidence="7">The sequence shown here is derived from an EMBL/GenBank/DDBJ whole genome shotgun (WGS) entry which is preliminary data.</text>
</comment>
<dbReference type="Pfam" id="PF00178">
    <property type="entry name" value="Ets"/>
    <property type="match status" value="1"/>
</dbReference>
<feature type="compositionally biased region" description="Polar residues" evidence="4">
    <location>
        <begin position="184"/>
        <end position="201"/>
    </location>
</feature>
<feature type="chain" id="PRO_5004243917" evidence="5">
    <location>
        <begin position="22"/>
        <end position="473"/>
    </location>
</feature>
<evidence type="ECO:0000259" key="6">
    <source>
        <dbReference type="PROSITE" id="PS50061"/>
    </source>
</evidence>
<dbReference type="GO" id="GO:0000981">
    <property type="term" value="F:DNA-binding transcription factor activity, RNA polymerase II-specific"/>
    <property type="evidence" value="ECO:0007669"/>
    <property type="project" value="TreeGrafter"/>
</dbReference>
<dbReference type="InterPro" id="IPR046328">
    <property type="entry name" value="ETS_fam"/>
</dbReference>
<feature type="signal peptide" evidence="5">
    <location>
        <begin position="1"/>
        <end position="21"/>
    </location>
</feature>
<evidence type="ECO:0000256" key="4">
    <source>
        <dbReference type="SAM" id="MobiDB-lite"/>
    </source>
</evidence>
<reference evidence="7" key="1">
    <citation type="journal article" date="2004" name="Nature">
        <title>Genome duplication in the teleost fish Tetraodon nigroviridis reveals the early vertebrate proto-karyotype.</title>
        <authorList>
            <person name="Jaillon O."/>
            <person name="Aury J.-M."/>
            <person name="Brunet F."/>
            <person name="Petit J.-L."/>
            <person name="Stange-Thomann N."/>
            <person name="Mauceli E."/>
            <person name="Bouneau L."/>
            <person name="Fischer C."/>
            <person name="Ozouf-Costaz C."/>
            <person name="Bernot A."/>
            <person name="Nicaud S."/>
            <person name="Jaffe D."/>
            <person name="Fisher S."/>
            <person name="Lutfalla G."/>
            <person name="Dossat C."/>
            <person name="Segurens B."/>
            <person name="Dasilva C."/>
            <person name="Salanoubat M."/>
            <person name="Levy M."/>
            <person name="Boudet N."/>
            <person name="Castellano S."/>
            <person name="Anthouard V."/>
            <person name="Jubin C."/>
            <person name="Castelli V."/>
            <person name="Katinka M."/>
            <person name="Vacherie B."/>
            <person name="Biemont C."/>
            <person name="Skalli Z."/>
            <person name="Cattolico L."/>
            <person name="Poulain J."/>
            <person name="De Berardinis V."/>
            <person name="Cruaud C."/>
            <person name="Duprat S."/>
            <person name="Brottier P."/>
            <person name="Coutanceau J.-P."/>
            <person name="Gouzy J."/>
            <person name="Parra G."/>
            <person name="Lardier G."/>
            <person name="Chapple C."/>
            <person name="McKernan K.J."/>
            <person name="McEwan P."/>
            <person name="Bosak S."/>
            <person name="Kellis M."/>
            <person name="Volff J.-N."/>
            <person name="Guigo R."/>
            <person name="Zody M.C."/>
            <person name="Mesirov J."/>
            <person name="Lindblad-Toh K."/>
            <person name="Birren B."/>
            <person name="Nusbaum C."/>
            <person name="Kahn D."/>
            <person name="Robinson-Rechavi M."/>
            <person name="Laudet V."/>
            <person name="Schachter V."/>
            <person name="Quetier F."/>
            <person name="Saurin W."/>
            <person name="Scarpelli C."/>
            <person name="Wincker P."/>
            <person name="Lander E.S."/>
            <person name="Weissenbach J."/>
            <person name="Roest Crollius H."/>
        </authorList>
    </citation>
    <scope>NUCLEOTIDE SEQUENCE [LARGE SCALE GENOMIC DNA]</scope>
</reference>
<feature type="region of interest" description="Disordered" evidence="4">
    <location>
        <begin position="172"/>
        <end position="281"/>
    </location>
</feature>
<dbReference type="KEGG" id="tng:GSTEN00014173G001"/>
<keyword evidence="5" id="KW-0732">Signal</keyword>
<dbReference type="SMART" id="SM00413">
    <property type="entry name" value="ETS"/>
    <property type="match status" value="1"/>
</dbReference>
<dbReference type="PROSITE" id="PS00346">
    <property type="entry name" value="ETS_DOMAIN_2"/>
    <property type="match status" value="1"/>
</dbReference>
<dbReference type="GO" id="GO:0030154">
    <property type="term" value="P:cell differentiation"/>
    <property type="evidence" value="ECO:0007669"/>
    <property type="project" value="TreeGrafter"/>
</dbReference>
<feature type="non-terminal residue" evidence="7">
    <location>
        <position position="1"/>
    </location>
</feature>
<dbReference type="GO" id="GO:0005634">
    <property type="term" value="C:nucleus"/>
    <property type="evidence" value="ECO:0007669"/>
    <property type="project" value="UniProtKB-SubCell"/>
</dbReference>